<name>A0A069NGV5_9BURK</name>
<dbReference type="OrthoDB" id="288267at2"/>
<organism evidence="4 5">
    <name type="scientific">Caballeronia grimmiae</name>
    <dbReference type="NCBI Taxonomy" id="1071679"/>
    <lineage>
        <taxon>Bacteria</taxon>
        <taxon>Pseudomonadati</taxon>
        <taxon>Pseudomonadota</taxon>
        <taxon>Betaproteobacteria</taxon>
        <taxon>Burkholderiales</taxon>
        <taxon>Burkholderiaceae</taxon>
        <taxon>Caballeronia</taxon>
    </lineage>
</organism>
<dbReference type="EMBL" id="BMEG01000004">
    <property type="protein sequence ID" value="GGD70938.1"/>
    <property type="molecule type" value="Genomic_DNA"/>
</dbReference>
<dbReference type="eggNOG" id="ENOG5032U5W">
    <property type="taxonomic scope" value="Bacteria"/>
</dbReference>
<dbReference type="EMBL" id="JFHE01000048">
    <property type="protein sequence ID" value="KDR26919.1"/>
    <property type="molecule type" value="Genomic_DNA"/>
</dbReference>
<keyword evidence="6" id="KW-1185">Reference proteome</keyword>
<feature type="chain" id="PRO_5001663646" description="DUF1440 domain-containing protein" evidence="2">
    <location>
        <begin position="25"/>
        <end position="153"/>
    </location>
</feature>
<dbReference type="AlphaFoldDB" id="A0A069NGV5"/>
<evidence type="ECO:0000313" key="6">
    <source>
        <dbReference type="Proteomes" id="UP000597138"/>
    </source>
</evidence>
<evidence type="ECO:0000313" key="5">
    <source>
        <dbReference type="Proteomes" id="UP000027439"/>
    </source>
</evidence>
<feature type="signal peptide" evidence="2">
    <location>
        <begin position="1"/>
        <end position="24"/>
    </location>
</feature>
<keyword evidence="1" id="KW-1133">Transmembrane helix</keyword>
<dbReference type="Proteomes" id="UP000027439">
    <property type="component" value="Unassembled WGS sequence"/>
</dbReference>
<dbReference type="Proteomes" id="UP000597138">
    <property type="component" value="Unassembled WGS sequence"/>
</dbReference>
<feature type="transmembrane region" description="Helical" evidence="1">
    <location>
        <begin position="62"/>
        <end position="84"/>
    </location>
</feature>
<accession>A0A069NGV5</accession>
<reference evidence="4 5" key="2">
    <citation type="submission" date="2014-03" db="EMBL/GenBank/DDBJ databases">
        <title>Draft Genome Sequences of Four Burkholderia Strains.</title>
        <authorList>
            <person name="Liu X.Y."/>
            <person name="Li C.X."/>
            <person name="Xu J.H."/>
        </authorList>
    </citation>
    <scope>NUCLEOTIDE SEQUENCE [LARGE SCALE GENOMIC DNA]</scope>
    <source>
        <strain evidence="4 5">R27</strain>
    </source>
</reference>
<feature type="transmembrane region" description="Helical" evidence="1">
    <location>
        <begin position="128"/>
        <end position="147"/>
    </location>
</feature>
<evidence type="ECO:0000256" key="2">
    <source>
        <dbReference type="SAM" id="SignalP"/>
    </source>
</evidence>
<dbReference type="STRING" id="1071679.BG57_24150"/>
<keyword evidence="1" id="KW-0472">Membrane</keyword>
<keyword evidence="2" id="KW-0732">Signal</keyword>
<comment type="caution">
    <text evidence="4">The sequence shown here is derived from an EMBL/GenBank/DDBJ whole genome shotgun (WGS) entry which is preliminary data.</text>
</comment>
<gene>
    <name evidence="4" type="ORF">BG57_24150</name>
    <name evidence="3" type="ORF">GCM10010985_26810</name>
</gene>
<reference evidence="6" key="3">
    <citation type="journal article" date="2019" name="Int. J. Syst. Evol. Microbiol.">
        <title>The Global Catalogue of Microorganisms (GCM) 10K type strain sequencing project: providing services to taxonomists for standard genome sequencing and annotation.</title>
        <authorList>
            <consortium name="The Broad Institute Genomics Platform"/>
            <consortium name="The Broad Institute Genome Sequencing Center for Infectious Disease"/>
            <person name="Wu L."/>
            <person name="Ma J."/>
        </authorList>
    </citation>
    <scope>NUCLEOTIDE SEQUENCE [LARGE SCALE GENOMIC DNA]</scope>
    <source>
        <strain evidence="6">CGMCC 1.11013</strain>
    </source>
</reference>
<sequence length="153" mass="15753">MKSDSALMRAICSGGMAGITSAVAAGAGASASGRRPYAAVNAVAHCLWPDTAQREEGLSAKYTATGAGIHLGSAVFWGVLFEALCGRRPRVDKVIAAAATTAAVAYVVDYHVVPQRLTPGFEAHLSKRSLAMTYLALAAGFAVAGLLRTETSR</sequence>
<feature type="transmembrane region" description="Helical" evidence="1">
    <location>
        <begin position="91"/>
        <end position="108"/>
    </location>
</feature>
<dbReference type="RefSeq" id="WP_035970035.1">
    <property type="nucleotide sequence ID" value="NZ_BMEG01000004.1"/>
</dbReference>
<reference evidence="3" key="1">
    <citation type="journal article" date="2014" name="Int. J. Syst. Evol. Microbiol.">
        <title>Complete genome of a new Firmicutes species belonging to the dominant human colonic microbiota ('Ruminococcus bicirculans') reveals two chromosomes and a selective capacity to utilize plant glucans.</title>
        <authorList>
            <consortium name="NISC Comparative Sequencing Program"/>
            <person name="Wegmann U."/>
            <person name="Louis P."/>
            <person name="Goesmann A."/>
            <person name="Henrissat B."/>
            <person name="Duncan S.H."/>
            <person name="Flint H.J."/>
        </authorList>
    </citation>
    <scope>NUCLEOTIDE SEQUENCE</scope>
    <source>
        <strain evidence="3">CGMCC 1.11013</strain>
    </source>
</reference>
<evidence type="ECO:0008006" key="7">
    <source>
        <dbReference type="Google" id="ProtNLM"/>
    </source>
</evidence>
<keyword evidence="1" id="KW-0812">Transmembrane</keyword>
<protein>
    <recommendedName>
        <fullName evidence="7">DUF1440 domain-containing protein</fullName>
    </recommendedName>
</protein>
<evidence type="ECO:0000313" key="4">
    <source>
        <dbReference type="EMBL" id="KDR26919.1"/>
    </source>
</evidence>
<reference evidence="3" key="4">
    <citation type="submission" date="2024-05" db="EMBL/GenBank/DDBJ databases">
        <authorList>
            <person name="Sun Q."/>
            <person name="Zhou Y."/>
        </authorList>
    </citation>
    <scope>NUCLEOTIDE SEQUENCE</scope>
    <source>
        <strain evidence="3">CGMCC 1.11013</strain>
    </source>
</reference>
<proteinExistence type="predicted"/>
<evidence type="ECO:0000256" key="1">
    <source>
        <dbReference type="SAM" id="Phobius"/>
    </source>
</evidence>
<evidence type="ECO:0000313" key="3">
    <source>
        <dbReference type="EMBL" id="GGD70938.1"/>
    </source>
</evidence>